<protein>
    <submittedName>
        <fullName evidence="1">Uncharacterized protein</fullName>
    </submittedName>
</protein>
<accession>A0AAN9XU32</accession>
<dbReference type="AlphaFoldDB" id="A0AAN9XU32"/>
<gene>
    <name evidence="1" type="ORF">VNO78_09497</name>
</gene>
<keyword evidence="2" id="KW-1185">Reference proteome</keyword>
<evidence type="ECO:0000313" key="1">
    <source>
        <dbReference type="EMBL" id="KAK7407544.1"/>
    </source>
</evidence>
<comment type="caution">
    <text evidence="1">The sequence shown here is derived from an EMBL/GenBank/DDBJ whole genome shotgun (WGS) entry which is preliminary data.</text>
</comment>
<proteinExistence type="predicted"/>
<sequence>MRDRERVQRELGKGGLHQDIESVLAKSDDEGINSIMAEWDNDSKELLDGEAEETIACMAKGSTLQVPGPEAKGELSRIGPTCLGPSNASQKPSHAQQHELCVQCGAGALQDHHVAALEGSSSMSQPVATKGPNEVMSMPQIQPRNSARMCEGVGSLAFVPSVCGVVENSSDFKDHCLGMKRQRNDAHISIMNNRSVLHEVSIFESNALKVRDARRNKDTR</sequence>
<dbReference type="Proteomes" id="UP001386955">
    <property type="component" value="Unassembled WGS sequence"/>
</dbReference>
<dbReference type="EMBL" id="JAYMYS010000002">
    <property type="protein sequence ID" value="KAK7407544.1"/>
    <property type="molecule type" value="Genomic_DNA"/>
</dbReference>
<organism evidence="1 2">
    <name type="scientific">Psophocarpus tetragonolobus</name>
    <name type="common">Winged bean</name>
    <name type="synonym">Dolichos tetragonolobus</name>
    <dbReference type="NCBI Taxonomy" id="3891"/>
    <lineage>
        <taxon>Eukaryota</taxon>
        <taxon>Viridiplantae</taxon>
        <taxon>Streptophyta</taxon>
        <taxon>Embryophyta</taxon>
        <taxon>Tracheophyta</taxon>
        <taxon>Spermatophyta</taxon>
        <taxon>Magnoliopsida</taxon>
        <taxon>eudicotyledons</taxon>
        <taxon>Gunneridae</taxon>
        <taxon>Pentapetalae</taxon>
        <taxon>rosids</taxon>
        <taxon>fabids</taxon>
        <taxon>Fabales</taxon>
        <taxon>Fabaceae</taxon>
        <taxon>Papilionoideae</taxon>
        <taxon>50 kb inversion clade</taxon>
        <taxon>NPAAA clade</taxon>
        <taxon>indigoferoid/millettioid clade</taxon>
        <taxon>Phaseoleae</taxon>
        <taxon>Psophocarpus</taxon>
    </lineage>
</organism>
<reference evidence="1 2" key="1">
    <citation type="submission" date="2024-01" db="EMBL/GenBank/DDBJ databases">
        <title>The genomes of 5 underutilized Papilionoideae crops provide insights into root nodulation and disease resistanc.</title>
        <authorList>
            <person name="Jiang F."/>
        </authorList>
    </citation>
    <scope>NUCLEOTIDE SEQUENCE [LARGE SCALE GENOMIC DNA]</scope>
    <source>
        <strain evidence="1">DUOXIRENSHENG_FW03</strain>
        <tissue evidence="1">Leaves</tissue>
    </source>
</reference>
<name>A0AAN9XU32_PSOTE</name>
<evidence type="ECO:0000313" key="2">
    <source>
        <dbReference type="Proteomes" id="UP001386955"/>
    </source>
</evidence>